<proteinExistence type="predicted"/>
<evidence type="ECO:0000313" key="1">
    <source>
        <dbReference type="EMBL" id="ETO10708.1"/>
    </source>
</evidence>
<sequence>IDGLRYKIRHEFGLKGRLYWLLDRVPQCSSLYHLIFPLYINDITQAVQHPIQCGMFADDVVFEHIFIPVIKLKWETNYYHTIYYIQKEEQSQVSKDEQSDYVNYLGLIVDSQVPSLEYACAFWNDAADCHKRRLERIQRISMSNCVRLSEKFPDHDLTLGYRIWKLAWKIDHIGINSKLQSFHIRITHHL</sequence>
<comment type="caution">
    <text evidence="1">The sequence shown here is derived from an EMBL/GenBank/DDBJ whole genome shotgun (WGS) entry which is preliminary data.</text>
</comment>
<feature type="non-terminal residue" evidence="1">
    <location>
        <position position="1"/>
    </location>
</feature>
<keyword evidence="2" id="KW-1185">Reference proteome</keyword>
<reference evidence="1 2" key="1">
    <citation type="journal article" date="2013" name="Curr. Biol.">
        <title>The Genome of the Foraminiferan Reticulomyxa filosa.</title>
        <authorList>
            <person name="Glockner G."/>
            <person name="Hulsmann N."/>
            <person name="Schleicher M."/>
            <person name="Noegel A.A."/>
            <person name="Eichinger L."/>
            <person name="Gallinger C."/>
            <person name="Pawlowski J."/>
            <person name="Sierra R."/>
            <person name="Euteneuer U."/>
            <person name="Pillet L."/>
            <person name="Moustafa A."/>
            <person name="Platzer M."/>
            <person name="Groth M."/>
            <person name="Szafranski K."/>
            <person name="Schliwa M."/>
        </authorList>
    </citation>
    <scope>NUCLEOTIDE SEQUENCE [LARGE SCALE GENOMIC DNA]</scope>
</reference>
<dbReference type="Proteomes" id="UP000023152">
    <property type="component" value="Unassembled WGS sequence"/>
</dbReference>
<accession>X6M9M6</accession>
<dbReference type="EMBL" id="ASPP01023220">
    <property type="protein sequence ID" value="ETO10708.1"/>
    <property type="molecule type" value="Genomic_DNA"/>
</dbReference>
<evidence type="ECO:0000313" key="2">
    <source>
        <dbReference type="Proteomes" id="UP000023152"/>
    </source>
</evidence>
<protein>
    <submittedName>
        <fullName evidence="1">Uncharacterized protein</fullName>
    </submittedName>
</protein>
<organism evidence="1 2">
    <name type="scientific">Reticulomyxa filosa</name>
    <dbReference type="NCBI Taxonomy" id="46433"/>
    <lineage>
        <taxon>Eukaryota</taxon>
        <taxon>Sar</taxon>
        <taxon>Rhizaria</taxon>
        <taxon>Retaria</taxon>
        <taxon>Foraminifera</taxon>
        <taxon>Monothalamids</taxon>
        <taxon>Reticulomyxidae</taxon>
        <taxon>Reticulomyxa</taxon>
    </lineage>
</organism>
<name>X6M9M6_RETFI</name>
<dbReference type="AlphaFoldDB" id="X6M9M6"/>
<gene>
    <name evidence="1" type="ORF">RFI_26669</name>
</gene>